<evidence type="ECO:0000256" key="5">
    <source>
        <dbReference type="ARBA" id="ARBA00023027"/>
    </source>
</evidence>
<evidence type="ECO:0000259" key="9">
    <source>
        <dbReference type="Pfam" id="PF01370"/>
    </source>
</evidence>
<dbReference type="InterPro" id="IPR005886">
    <property type="entry name" value="UDP_G4E"/>
</dbReference>
<feature type="repeat" description="PPR" evidence="8">
    <location>
        <begin position="176"/>
        <end position="210"/>
    </location>
</feature>
<dbReference type="Gene3D" id="3.90.25.10">
    <property type="entry name" value="UDP-galactose 4-epimerase, domain 1"/>
    <property type="match status" value="1"/>
</dbReference>
<dbReference type="eggNOG" id="KOG1371">
    <property type="taxonomic scope" value="Eukaryota"/>
</dbReference>
<dbReference type="STRING" id="4533.J3M1G2"/>
<dbReference type="GO" id="GO:0003978">
    <property type="term" value="F:UDP-glucose 4-epimerase activity"/>
    <property type="evidence" value="ECO:0007669"/>
    <property type="project" value="InterPro"/>
</dbReference>
<dbReference type="NCBIfam" id="TIGR01179">
    <property type="entry name" value="galE"/>
    <property type="match status" value="1"/>
</dbReference>
<dbReference type="InterPro" id="IPR036291">
    <property type="entry name" value="NAD(P)-bd_dom_sf"/>
</dbReference>
<keyword evidence="7" id="KW-0119">Carbohydrate metabolism</keyword>
<evidence type="ECO:0000256" key="6">
    <source>
        <dbReference type="ARBA" id="ARBA00023235"/>
    </source>
</evidence>
<evidence type="ECO:0000256" key="1">
    <source>
        <dbReference type="ARBA" id="ARBA00001911"/>
    </source>
</evidence>
<proteinExistence type="inferred from homology"/>
<organism evidence="10">
    <name type="scientific">Oryza brachyantha</name>
    <name type="common">malo sina</name>
    <dbReference type="NCBI Taxonomy" id="4533"/>
    <lineage>
        <taxon>Eukaryota</taxon>
        <taxon>Viridiplantae</taxon>
        <taxon>Streptophyta</taxon>
        <taxon>Embryophyta</taxon>
        <taxon>Tracheophyta</taxon>
        <taxon>Spermatophyta</taxon>
        <taxon>Magnoliopsida</taxon>
        <taxon>Liliopsida</taxon>
        <taxon>Poales</taxon>
        <taxon>Poaceae</taxon>
        <taxon>BOP clade</taxon>
        <taxon>Oryzoideae</taxon>
        <taxon>Oryzeae</taxon>
        <taxon>Oryzinae</taxon>
        <taxon>Oryza</taxon>
    </lineage>
</organism>
<dbReference type="SUPFAM" id="SSF51735">
    <property type="entry name" value="NAD(P)-binding Rossmann-fold domains"/>
    <property type="match status" value="1"/>
</dbReference>
<dbReference type="PANTHER" id="PTHR43725:SF53">
    <property type="entry name" value="UDP-ARABINOSE 4-EPIMERASE 1"/>
    <property type="match status" value="1"/>
</dbReference>
<dbReference type="PANTHER" id="PTHR43725">
    <property type="entry name" value="UDP-GLUCOSE 4-EPIMERASE"/>
    <property type="match status" value="1"/>
</dbReference>
<dbReference type="PROSITE" id="PS51375">
    <property type="entry name" value="PPR"/>
    <property type="match status" value="4"/>
</dbReference>
<comment type="similarity">
    <text evidence="2">Belongs to the NAD(P)-dependent epimerase/dehydratase family.</text>
</comment>
<evidence type="ECO:0000256" key="3">
    <source>
        <dbReference type="ARBA" id="ARBA00022737"/>
    </source>
</evidence>
<protein>
    <recommendedName>
        <fullName evidence="9">NAD-dependent epimerase/dehydratase domain-containing protein</fullName>
    </recommendedName>
</protein>
<evidence type="ECO:0000313" key="11">
    <source>
        <dbReference type="Proteomes" id="UP000006038"/>
    </source>
</evidence>
<name>J3M1G2_ORYBR</name>
<dbReference type="Gene3D" id="1.25.40.10">
    <property type="entry name" value="Tetratricopeptide repeat domain"/>
    <property type="match status" value="3"/>
</dbReference>
<dbReference type="Gene3D" id="3.40.50.720">
    <property type="entry name" value="NAD(P)-binding Rossmann-like Domain"/>
    <property type="match status" value="1"/>
</dbReference>
<keyword evidence="5" id="KW-0520">NAD</keyword>
<comment type="cofactor">
    <cofactor evidence="1">
        <name>NAD(+)</name>
        <dbReference type="ChEBI" id="CHEBI:57540"/>
    </cofactor>
</comment>
<evidence type="ECO:0000256" key="4">
    <source>
        <dbReference type="ARBA" id="ARBA00022946"/>
    </source>
</evidence>
<feature type="repeat" description="PPR" evidence="8">
    <location>
        <begin position="246"/>
        <end position="280"/>
    </location>
</feature>
<dbReference type="OMA" id="ANIDRDC"/>
<keyword evidence="4" id="KW-0809">Transit peptide</keyword>
<dbReference type="Pfam" id="PF01535">
    <property type="entry name" value="PPR"/>
    <property type="match status" value="1"/>
</dbReference>
<feature type="repeat" description="PPR" evidence="8">
    <location>
        <begin position="211"/>
        <end position="245"/>
    </location>
</feature>
<dbReference type="NCBIfam" id="TIGR00756">
    <property type="entry name" value="PPR"/>
    <property type="match status" value="4"/>
</dbReference>
<dbReference type="InterPro" id="IPR002885">
    <property type="entry name" value="PPR_rpt"/>
</dbReference>
<accession>J3M1G2</accession>
<dbReference type="AlphaFoldDB" id="J3M1G2"/>
<dbReference type="Gramene" id="OB04G32370.1">
    <property type="protein sequence ID" value="OB04G32370.1"/>
    <property type="gene ID" value="OB04G32370"/>
</dbReference>
<dbReference type="Pfam" id="PF13041">
    <property type="entry name" value="PPR_2"/>
    <property type="match status" value="2"/>
</dbReference>
<evidence type="ECO:0000256" key="7">
    <source>
        <dbReference type="ARBA" id="ARBA00023277"/>
    </source>
</evidence>
<dbReference type="InterPro" id="IPR011990">
    <property type="entry name" value="TPR-like_helical_dom_sf"/>
</dbReference>
<feature type="repeat" description="PPR" evidence="8">
    <location>
        <begin position="316"/>
        <end position="350"/>
    </location>
</feature>
<evidence type="ECO:0000256" key="2">
    <source>
        <dbReference type="ARBA" id="ARBA00007637"/>
    </source>
</evidence>
<keyword evidence="11" id="KW-1185">Reference proteome</keyword>
<evidence type="ECO:0000313" key="10">
    <source>
        <dbReference type="EnsemblPlants" id="OB04G32370.1"/>
    </source>
</evidence>
<dbReference type="EnsemblPlants" id="OB04G32370.1">
    <property type="protein sequence ID" value="OB04G32370.1"/>
    <property type="gene ID" value="OB04G32370"/>
</dbReference>
<reference evidence="10" key="1">
    <citation type="journal article" date="2013" name="Nat. Commun.">
        <title>Whole-genome sequencing of Oryza brachyantha reveals mechanisms underlying Oryza genome evolution.</title>
        <authorList>
            <person name="Chen J."/>
            <person name="Huang Q."/>
            <person name="Gao D."/>
            <person name="Wang J."/>
            <person name="Lang Y."/>
            <person name="Liu T."/>
            <person name="Li B."/>
            <person name="Bai Z."/>
            <person name="Luis Goicoechea J."/>
            <person name="Liang C."/>
            <person name="Chen C."/>
            <person name="Zhang W."/>
            <person name="Sun S."/>
            <person name="Liao Y."/>
            <person name="Zhang X."/>
            <person name="Yang L."/>
            <person name="Song C."/>
            <person name="Wang M."/>
            <person name="Shi J."/>
            <person name="Liu G."/>
            <person name="Liu J."/>
            <person name="Zhou H."/>
            <person name="Zhou W."/>
            <person name="Yu Q."/>
            <person name="An N."/>
            <person name="Chen Y."/>
            <person name="Cai Q."/>
            <person name="Wang B."/>
            <person name="Liu B."/>
            <person name="Min J."/>
            <person name="Huang Y."/>
            <person name="Wu H."/>
            <person name="Li Z."/>
            <person name="Zhang Y."/>
            <person name="Yin Y."/>
            <person name="Song W."/>
            <person name="Jiang J."/>
            <person name="Jackson S.A."/>
            <person name="Wing R.A."/>
            <person name="Wang J."/>
            <person name="Chen M."/>
        </authorList>
    </citation>
    <scope>NUCLEOTIDE SEQUENCE [LARGE SCALE GENOMIC DNA]</scope>
    <source>
        <strain evidence="10">cv. IRGC 101232</strain>
    </source>
</reference>
<dbReference type="CDD" id="cd05247">
    <property type="entry name" value="UDP_G4E_1_SDR_e"/>
    <property type="match status" value="1"/>
</dbReference>
<reference evidence="10" key="2">
    <citation type="submission" date="2013-04" db="UniProtKB">
        <authorList>
            <consortium name="EnsemblPlants"/>
        </authorList>
    </citation>
    <scope>IDENTIFICATION</scope>
</reference>
<evidence type="ECO:0000256" key="8">
    <source>
        <dbReference type="PROSITE-ProRule" id="PRU00708"/>
    </source>
</evidence>
<dbReference type="Proteomes" id="UP000006038">
    <property type="component" value="Chromosome 4"/>
</dbReference>
<keyword evidence="3" id="KW-0677">Repeat</keyword>
<feature type="domain" description="NAD-dependent epimerase/dehydratase" evidence="9">
    <location>
        <begin position="512"/>
        <end position="773"/>
    </location>
</feature>
<keyword evidence="6" id="KW-0413">Isomerase</keyword>
<dbReference type="GO" id="GO:0006012">
    <property type="term" value="P:galactose metabolic process"/>
    <property type="evidence" value="ECO:0007669"/>
    <property type="project" value="InterPro"/>
</dbReference>
<dbReference type="InterPro" id="IPR001509">
    <property type="entry name" value="Epimerase_deHydtase"/>
</dbReference>
<dbReference type="eggNOG" id="KOG4197">
    <property type="taxonomic scope" value="Eukaryota"/>
</dbReference>
<dbReference type="Pfam" id="PF01370">
    <property type="entry name" value="Epimerase"/>
    <property type="match status" value="1"/>
</dbReference>
<sequence length="851" mass="95681">MSRAVARRSLPPFLRLRSPPCDDGYWIGRLDHKDWLSPNEVLKIFASIGDPRLIASSFRRACGRRDYKPSEALYSLMIDRLAGCRRFGDVEELLAMARAERFRFSDEFFYRLIKMYGNVANHPEKAIETLFAMPGCGCWPSTKTFNYVLHMLVCRRQYEVVHEVYLSAPRLGVTLDTCCFNILVKGLCQFGRFDDAISLLNEMPKQGCAPNATTYSTLMNFLCQSGQVDRAFELCERMQEEDIAADTIVYNILISGLCREQRVTEAFDLFKSMVPKGCYPNSGTYQVLLDGLLSSEMFLEAKGLVSMMSAERMRPGFSSYKLLIDGLCNVNCVDDAHLVLKQMVEQGFVPRLLAIKFHAHNLDWKMHALSFQRMYYVEKNLVWEQQGLENDVPWAHGCQSPWTKLKMMELFANANKTASQPLHMRPSQCAAISQHMQQESDMVFWCWKVQVLIRQATFAGMDFGDHRRKPNVVGKFTVAAALTVMCIVVLKQSPGFSSTSVFSRHEIGVTHVLVTGGAGYIGSHATLRLLRDNYRVTIVDNLSRGNMGAVRVLQWLFPEPGRLQFIYADLGDAKVVNKIFSENAFDAVMHFAAVAYVGESTMEPLRYYHNITSNTLTVLEAMAAHNVKTLIYSSTCATYGEPDTMPITEATPQNPINPYGKAKKMAEDIILDFSRRSEMAVMILRYFNVIGSDPEGRLGEAPRPELREHGRISGACFDAALGIIPGLKVRGTDYPTADGTCIRDYIDVTDLVDAHVKALDKAQPGKVGIYNVGTGHGRSVKEFVEACKKATGANIKVDFLARRPGDYAEVYSDPSKIHDELNWTARHTDLRESLSTAWKWQKTHPSGYGST</sequence>
<dbReference type="HOGENOM" id="CLU_335378_0_0_1"/>